<organism evidence="2">
    <name type="scientific">marine sediment metagenome</name>
    <dbReference type="NCBI Taxonomy" id="412755"/>
    <lineage>
        <taxon>unclassified sequences</taxon>
        <taxon>metagenomes</taxon>
        <taxon>ecological metagenomes</taxon>
    </lineage>
</organism>
<dbReference type="SUPFAM" id="SSF54060">
    <property type="entry name" value="His-Me finger endonucleases"/>
    <property type="match status" value="1"/>
</dbReference>
<dbReference type="Pfam" id="PF13392">
    <property type="entry name" value="HNH_3"/>
    <property type="match status" value="1"/>
</dbReference>
<evidence type="ECO:0000313" key="2">
    <source>
        <dbReference type="EMBL" id="KKN76759.1"/>
    </source>
</evidence>
<comment type="caution">
    <text evidence="2">The sequence shown here is derived from an EMBL/GenBank/DDBJ whole genome shotgun (WGS) entry which is preliminary data.</text>
</comment>
<evidence type="ECO:0000259" key="1">
    <source>
        <dbReference type="Pfam" id="PF13392"/>
    </source>
</evidence>
<name>A0A0F9TC82_9ZZZZ</name>
<dbReference type="AlphaFoldDB" id="A0A0F9TC82"/>
<reference evidence="2" key="1">
    <citation type="journal article" date="2015" name="Nature">
        <title>Complex archaea that bridge the gap between prokaryotes and eukaryotes.</title>
        <authorList>
            <person name="Spang A."/>
            <person name="Saw J.H."/>
            <person name="Jorgensen S.L."/>
            <person name="Zaremba-Niedzwiedzka K."/>
            <person name="Martijn J."/>
            <person name="Lind A.E."/>
            <person name="van Eijk R."/>
            <person name="Schleper C."/>
            <person name="Guy L."/>
            <person name="Ettema T.J."/>
        </authorList>
    </citation>
    <scope>NUCLEOTIDE SEQUENCE</scope>
</reference>
<dbReference type="EMBL" id="LAZR01000290">
    <property type="protein sequence ID" value="KKN76759.1"/>
    <property type="molecule type" value="Genomic_DNA"/>
</dbReference>
<proteinExistence type="predicted"/>
<dbReference type="InterPro" id="IPR044930">
    <property type="entry name" value="Homing_endonuclease_His-Me"/>
</dbReference>
<feature type="domain" description="HNH nuclease" evidence="1">
    <location>
        <begin position="7"/>
        <end position="37"/>
    </location>
</feature>
<dbReference type="InterPro" id="IPR044925">
    <property type="entry name" value="His-Me_finger_sf"/>
</dbReference>
<dbReference type="GO" id="GO:0004519">
    <property type="term" value="F:endonuclease activity"/>
    <property type="evidence" value="ECO:0007669"/>
    <property type="project" value="InterPro"/>
</dbReference>
<protein>
    <recommendedName>
        <fullName evidence="1">HNH nuclease domain-containing protein</fullName>
    </recommendedName>
</protein>
<sequence>MITYSSIPEGLNVLHCCDTPPCVNPQHLFLGTQQDNMDDMYAKGRENPWGNNFRR</sequence>
<dbReference type="Gene3D" id="3.90.75.10">
    <property type="entry name" value="Homing Intron 3 (I-ppo) Encoded Endonuclease, Chain A"/>
    <property type="match status" value="1"/>
</dbReference>
<gene>
    <name evidence="2" type="ORF">LCGC14_0367300</name>
</gene>
<accession>A0A0F9TC82</accession>
<dbReference type="InterPro" id="IPR003615">
    <property type="entry name" value="HNH_nuc"/>
</dbReference>